<dbReference type="OrthoDB" id="424472at2"/>
<keyword evidence="3" id="KW-0489">Methyltransferase</keyword>
<dbReference type="InterPro" id="IPR026913">
    <property type="entry name" value="METTL24"/>
</dbReference>
<gene>
    <name evidence="2" type="ORF">FHR37_003826</name>
    <name evidence="3" type="ORF">SAMN05421678_10254</name>
</gene>
<dbReference type="AlphaFoldDB" id="A0A1I2LHI7"/>
<evidence type="ECO:0000313" key="2">
    <source>
        <dbReference type="EMBL" id="NYH84975.1"/>
    </source>
</evidence>
<protein>
    <submittedName>
        <fullName evidence="2">FkbM family methyltransferase</fullName>
    </submittedName>
    <submittedName>
        <fullName evidence="3">Methyltransferase, FkbM family</fullName>
    </submittedName>
</protein>
<dbReference type="STRING" id="504797.SAMN05421678_10254"/>
<evidence type="ECO:0000259" key="1">
    <source>
        <dbReference type="Pfam" id="PF05050"/>
    </source>
</evidence>
<dbReference type="SUPFAM" id="SSF53335">
    <property type="entry name" value="S-adenosyl-L-methionine-dependent methyltransferases"/>
    <property type="match status" value="1"/>
</dbReference>
<dbReference type="Proteomes" id="UP000533017">
    <property type="component" value="Unassembled WGS sequence"/>
</dbReference>
<dbReference type="PANTHER" id="PTHR32026:SF10">
    <property type="entry name" value="METHYLTRANSFERASE-LIKE PROTEIN 24-RELATED"/>
    <property type="match status" value="1"/>
</dbReference>
<dbReference type="PANTHER" id="PTHR32026">
    <property type="entry name" value="METHYLTRANSFERASE-LIKE PROTEIN 24"/>
    <property type="match status" value="1"/>
</dbReference>
<reference evidence="2 5" key="2">
    <citation type="submission" date="2020-07" db="EMBL/GenBank/DDBJ databases">
        <title>Sequencing the genomes of 1000 actinobacteria strains.</title>
        <authorList>
            <person name="Klenk H.-P."/>
        </authorList>
    </citation>
    <scope>NUCLEOTIDE SEQUENCE [LARGE SCALE GENOMIC DNA]</scope>
    <source>
        <strain evidence="2 5">DSM 45117</strain>
    </source>
</reference>
<dbReference type="Gene3D" id="3.40.50.150">
    <property type="entry name" value="Vaccinia Virus protein VP39"/>
    <property type="match status" value="1"/>
</dbReference>
<dbReference type="InterPro" id="IPR006342">
    <property type="entry name" value="FkbM_mtfrase"/>
</dbReference>
<dbReference type="GO" id="GO:0008168">
    <property type="term" value="F:methyltransferase activity"/>
    <property type="evidence" value="ECO:0007669"/>
    <property type="project" value="UniProtKB-KW"/>
</dbReference>
<dbReference type="EMBL" id="FOOI01000002">
    <property type="protein sequence ID" value="SFF76536.1"/>
    <property type="molecule type" value="Genomic_DNA"/>
</dbReference>
<evidence type="ECO:0000313" key="4">
    <source>
        <dbReference type="Proteomes" id="UP000199052"/>
    </source>
</evidence>
<name>A0A1I2LHI7_9ACTN</name>
<organism evidence="3 4">
    <name type="scientific">Actinopolymorpha cephalotaxi</name>
    <dbReference type="NCBI Taxonomy" id="504797"/>
    <lineage>
        <taxon>Bacteria</taxon>
        <taxon>Bacillati</taxon>
        <taxon>Actinomycetota</taxon>
        <taxon>Actinomycetes</taxon>
        <taxon>Propionibacteriales</taxon>
        <taxon>Actinopolymorphaceae</taxon>
        <taxon>Actinopolymorpha</taxon>
    </lineage>
</organism>
<proteinExistence type="predicted"/>
<sequence>MTFSRSTASHTDASALPRAWLTLAPDGTAGIPNHRLSSPSRAGFSCALTASPRGASDKNLKTGMKRGCRQPMNGLISRARNRLARGGLAFWLRPATGDRLIRLGSTYGGWWVPRSLLRPGTVAYCAGAGEDITFDLALHKAGCRVVTLDPTPRAIEHVRQVAPTDASFSFIPVGVWSYDGVLRFYAPKDTRHVSHSAVNLQETSTWFEAPVKTVRSLMTELRDDHIDLLKMDIEGAEYEVIESLLRDGISPSVVCVEFDQPQPLKRTVRAAAQLRAAGYTLAKIDGWNYTFTRLVGPVRDVIELASID</sequence>
<reference evidence="3 4" key="1">
    <citation type="submission" date="2016-10" db="EMBL/GenBank/DDBJ databases">
        <authorList>
            <person name="de Groot N.N."/>
        </authorList>
    </citation>
    <scope>NUCLEOTIDE SEQUENCE [LARGE SCALE GENOMIC DNA]</scope>
    <source>
        <strain evidence="3 4">CPCC 202808</strain>
    </source>
</reference>
<evidence type="ECO:0000313" key="5">
    <source>
        <dbReference type="Proteomes" id="UP000533017"/>
    </source>
</evidence>
<evidence type="ECO:0000313" key="3">
    <source>
        <dbReference type="EMBL" id="SFF76536.1"/>
    </source>
</evidence>
<feature type="domain" description="Methyltransferase FkbM" evidence="1">
    <location>
        <begin position="138"/>
        <end position="279"/>
    </location>
</feature>
<dbReference type="Proteomes" id="UP000199052">
    <property type="component" value="Unassembled WGS sequence"/>
</dbReference>
<dbReference type="NCBIfam" id="TIGR01444">
    <property type="entry name" value="fkbM_fam"/>
    <property type="match status" value="1"/>
</dbReference>
<dbReference type="GO" id="GO:0032259">
    <property type="term" value="P:methylation"/>
    <property type="evidence" value="ECO:0007669"/>
    <property type="project" value="UniProtKB-KW"/>
</dbReference>
<dbReference type="Pfam" id="PF05050">
    <property type="entry name" value="Methyltransf_21"/>
    <property type="match status" value="1"/>
</dbReference>
<dbReference type="InterPro" id="IPR029063">
    <property type="entry name" value="SAM-dependent_MTases_sf"/>
</dbReference>
<dbReference type="EMBL" id="JACBZA010000001">
    <property type="protein sequence ID" value="NYH84975.1"/>
    <property type="molecule type" value="Genomic_DNA"/>
</dbReference>
<dbReference type="RefSeq" id="WP_139238813.1">
    <property type="nucleotide sequence ID" value="NZ_FOOI01000002.1"/>
</dbReference>
<keyword evidence="3" id="KW-0808">Transferase</keyword>
<keyword evidence="5" id="KW-1185">Reference proteome</keyword>
<accession>A0A1I2LHI7</accession>